<keyword evidence="2" id="KW-1185">Reference proteome</keyword>
<sequence length="78" mass="9144">MNLLKRFIDIVVPRFIEEWVALKEVNEHLVPVCCIDDVKEHEYFKWMAKSRGFNLFGAMLFPQFGEPVPFVKSAKVKS</sequence>
<accession>A0A6M4M9H0</accession>
<dbReference type="OrthoDB" id="9992400at2"/>
<evidence type="ECO:0000313" key="2">
    <source>
        <dbReference type="Proteomes" id="UP000219285"/>
    </source>
</evidence>
<name>A0A6M4M9H0_9ALTE</name>
<reference evidence="1 2" key="2">
    <citation type="submission" date="2020-04" db="EMBL/GenBank/DDBJ databases">
        <title>Complete genome sequence of Alteromonas pelagimontana 5.12T.</title>
        <authorList>
            <person name="Sinha R.K."/>
            <person name="Krishnan K.P."/>
            <person name="Kurian J.P."/>
        </authorList>
    </citation>
    <scope>NUCLEOTIDE SEQUENCE [LARGE SCALE GENOMIC DNA]</scope>
    <source>
        <strain evidence="1 2">5.12</strain>
    </source>
</reference>
<dbReference type="RefSeq" id="WP_075609057.1">
    <property type="nucleotide sequence ID" value="NZ_CP052766.1"/>
</dbReference>
<organism evidence="1 2">
    <name type="scientific">Alteromonas pelagimontana</name>
    <dbReference type="NCBI Taxonomy" id="1858656"/>
    <lineage>
        <taxon>Bacteria</taxon>
        <taxon>Pseudomonadati</taxon>
        <taxon>Pseudomonadota</taxon>
        <taxon>Gammaproteobacteria</taxon>
        <taxon>Alteromonadales</taxon>
        <taxon>Alteromonadaceae</taxon>
        <taxon>Alteromonas/Salinimonas group</taxon>
        <taxon>Alteromonas</taxon>
    </lineage>
</organism>
<dbReference type="KEGG" id="apel:CA267_001810"/>
<reference evidence="2" key="1">
    <citation type="submission" date="2014-12" db="EMBL/GenBank/DDBJ databases">
        <title>Complete genome sequence of a multi-drug resistant Klebsiella pneumoniae.</title>
        <authorList>
            <person name="Hua X."/>
            <person name="Chen Q."/>
            <person name="Li X."/>
            <person name="Feng Y."/>
            <person name="Ruan Z."/>
            <person name="Yu Y."/>
        </authorList>
    </citation>
    <scope>NUCLEOTIDE SEQUENCE [LARGE SCALE GENOMIC DNA]</scope>
    <source>
        <strain evidence="2">5.12</strain>
    </source>
</reference>
<protein>
    <submittedName>
        <fullName evidence="1">Uncharacterized protein</fullName>
    </submittedName>
</protein>
<dbReference type="Proteomes" id="UP000219285">
    <property type="component" value="Chromosome"/>
</dbReference>
<gene>
    <name evidence="1" type="ORF">CA267_001810</name>
</gene>
<evidence type="ECO:0000313" key="1">
    <source>
        <dbReference type="EMBL" id="QJR79619.1"/>
    </source>
</evidence>
<proteinExistence type="predicted"/>
<dbReference type="AlphaFoldDB" id="A0A6M4M9H0"/>
<dbReference type="EMBL" id="CP052766">
    <property type="protein sequence ID" value="QJR79619.1"/>
    <property type="molecule type" value="Genomic_DNA"/>
</dbReference>